<feature type="non-terminal residue" evidence="1">
    <location>
        <position position="1"/>
    </location>
</feature>
<sequence>EKVEIFCVQDIISKREVEVVKVATDVDPAEGLICSPKVVPVSKIHGALDG</sequence>
<dbReference type="Gramene" id="OE9A061774T1">
    <property type="protein sequence ID" value="OE9A061774C1"/>
    <property type="gene ID" value="OE9A061774"/>
</dbReference>
<gene>
    <name evidence="1" type="ORF">OLEA9_A061774</name>
</gene>
<dbReference type="EMBL" id="CACTIH010005790">
    <property type="protein sequence ID" value="CAA3001902.1"/>
    <property type="molecule type" value="Genomic_DNA"/>
</dbReference>
<dbReference type="Proteomes" id="UP000594638">
    <property type="component" value="Unassembled WGS sequence"/>
</dbReference>
<proteinExistence type="predicted"/>
<dbReference type="AlphaFoldDB" id="A0A8S0TA16"/>
<comment type="caution">
    <text evidence="1">The sequence shown here is derived from an EMBL/GenBank/DDBJ whole genome shotgun (WGS) entry which is preliminary data.</text>
</comment>
<reference evidence="1 2" key="1">
    <citation type="submission" date="2019-12" db="EMBL/GenBank/DDBJ databases">
        <authorList>
            <person name="Alioto T."/>
            <person name="Alioto T."/>
            <person name="Gomez Garrido J."/>
        </authorList>
    </citation>
    <scope>NUCLEOTIDE SEQUENCE [LARGE SCALE GENOMIC DNA]</scope>
</reference>
<protein>
    <submittedName>
        <fullName evidence="1">Uncharacterized protein</fullName>
    </submittedName>
</protein>
<organism evidence="1 2">
    <name type="scientific">Olea europaea subsp. europaea</name>
    <dbReference type="NCBI Taxonomy" id="158383"/>
    <lineage>
        <taxon>Eukaryota</taxon>
        <taxon>Viridiplantae</taxon>
        <taxon>Streptophyta</taxon>
        <taxon>Embryophyta</taxon>
        <taxon>Tracheophyta</taxon>
        <taxon>Spermatophyta</taxon>
        <taxon>Magnoliopsida</taxon>
        <taxon>eudicotyledons</taxon>
        <taxon>Gunneridae</taxon>
        <taxon>Pentapetalae</taxon>
        <taxon>asterids</taxon>
        <taxon>lamiids</taxon>
        <taxon>Lamiales</taxon>
        <taxon>Oleaceae</taxon>
        <taxon>Oleeae</taxon>
        <taxon>Olea</taxon>
    </lineage>
</organism>
<evidence type="ECO:0000313" key="2">
    <source>
        <dbReference type="Proteomes" id="UP000594638"/>
    </source>
</evidence>
<keyword evidence="2" id="KW-1185">Reference proteome</keyword>
<accession>A0A8S0TA16</accession>
<name>A0A8S0TA16_OLEEU</name>
<evidence type="ECO:0000313" key="1">
    <source>
        <dbReference type="EMBL" id="CAA3001902.1"/>
    </source>
</evidence>